<evidence type="ECO:0000313" key="3">
    <source>
        <dbReference type="Proteomes" id="UP000199623"/>
    </source>
</evidence>
<dbReference type="EMBL" id="FNCC01000007">
    <property type="protein sequence ID" value="SDG33456.1"/>
    <property type="molecule type" value="Genomic_DNA"/>
</dbReference>
<accession>A0A1G7TDR2</accession>
<evidence type="ECO:0000259" key="1">
    <source>
        <dbReference type="Pfam" id="PF04149"/>
    </source>
</evidence>
<sequence>MTPQWRKSSYSGGNGQCVEVAWHGAVRDSKNPEGPRLDVGRPALTAFLTAVRSRTLS</sequence>
<reference evidence="3" key="1">
    <citation type="submission" date="2016-10" db="EMBL/GenBank/DDBJ databases">
        <authorList>
            <person name="Varghese N."/>
            <person name="Submissions S."/>
        </authorList>
    </citation>
    <scope>NUCLEOTIDE SEQUENCE [LARGE SCALE GENOMIC DNA]</scope>
    <source>
        <strain evidence="3">CGMCC 4.3506</strain>
    </source>
</reference>
<protein>
    <recommendedName>
        <fullName evidence="1">DUF397 domain-containing protein</fullName>
    </recommendedName>
</protein>
<dbReference type="AlphaFoldDB" id="A0A1G7TDR2"/>
<dbReference type="Proteomes" id="UP000199623">
    <property type="component" value="Unassembled WGS sequence"/>
</dbReference>
<evidence type="ECO:0000313" key="2">
    <source>
        <dbReference type="EMBL" id="SDG33456.1"/>
    </source>
</evidence>
<dbReference type="OrthoDB" id="4570646at2"/>
<dbReference type="Pfam" id="PF04149">
    <property type="entry name" value="DUF397"/>
    <property type="match status" value="1"/>
</dbReference>
<gene>
    <name evidence="2" type="ORF">SAMN05216553_107196</name>
</gene>
<proteinExistence type="predicted"/>
<name>A0A1G7TDR2_9PSEU</name>
<feature type="domain" description="DUF397" evidence="1">
    <location>
        <begin position="4"/>
        <end position="52"/>
    </location>
</feature>
<dbReference type="InterPro" id="IPR007278">
    <property type="entry name" value="DUF397"/>
</dbReference>
<dbReference type="STRING" id="200378.SAMN05216553_107196"/>
<keyword evidence="3" id="KW-1185">Reference proteome</keyword>
<dbReference type="RefSeq" id="WP_090050910.1">
    <property type="nucleotide sequence ID" value="NZ_FNCC01000007.1"/>
</dbReference>
<organism evidence="2 3">
    <name type="scientific">Lentzea fradiae</name>
    <dbReference type="NCBI Taxonomy" id="200378"/>
    <lineage>
        <taxon>Bacteria</taxon>
        <taxon>Bacillati</taxon>
        <taxon>Actinomycetota</taxon>
        <taxon>Actinomycetes</taxon>
        <taxon>Pseudonocardiales</taxon>
        <taxon>Pseudonocardiaceae</taxon>
        <taxon>Lentzea</taxon>
    </lineage>
</organism>